<dbReference type="Proteomes" id="UP000284706">
    <property type="component" value="Unassembled WGS sequence"/>
</dbReference>
<evidence type="ECO:0000313" key="2">
    <source>
        <dbReference type="Proteomes" id="UP000284706"/>
    </source>
</evidence>
<comment type="caution">
    <text evidence="1">The sequence shown here is derived from an EMBL/GenBank/DDBJ whole genome shotgun (WGS) entry which is preliminary data.</text>
</comment>
<dbReference type="OrthoDB" id="3249706at2759"/>
<evidence type="ECO:0000313" key="1">
    <source>
        <dbReference type="EMBL" id="PPR01905.1"/>
    </source>
</evidence>
<dbReference type="Gene3D" id="3.80.10.10">
    <property type="entry name" value="Ribonuclease Inhibitor"/>
    <property type="match status" value="1"/>
</dbReference>
<dbReference type="SUPFAM" id="SSF52047">
    <property type="entry name" value="RNI-like"/>
    <property type="match status" value="1"/>
</dbReference>
<name>A0A409YG08_9AGAR</name>
<dbReference type="STRING" id="231916.A0A409YG08"/>
<dbReference type="InParanoid" id="A0A409YG08"/>
<gene>
    <name evidence="1" type="ORF">CVT26_011840</name>
</gene>
<dbReference type="EMBL" id="NHYE01000889">
    <property type="protein sequence ID" value="PPR01905.1"/>
    <property type="molecule type" value="Genomic_DNA"/>
</dbReference>
<keyword evidence="2" id="KW-1185">Reference proteome</keyword>
<protein>
    <recommendedName>
        <fullName evidence="3">F-box domain-containing protein</fullName>
    </recommendedName>
</protein>
<evidence type="ECO:0008006" key="3">
    <source>
        <dbReference type="Google" id="ProtNLM"/>
    </source>
</evidence>
<proteinExistence type="predicted"/>
<dbReference type="InterPro" id="IPR032675">
    <property type="entry name" value="LRR_dom_sf"/>
</dbReference>
<organism evidence="1 2">
    <name type="scientific">Gymnopilus dilepis</name>
    <dbReference type="NCBI Taxonomy" id="231916"/>
    <lineage>
        <taxon>Eukaryota</taxon>
        <taxon>Fungi</taxon>
        <taxon>Dikarya</taxon>
        <taxon>Basidiomycota</taxon>
        <taxon>Agaricomycotina</taxon>
        <taxon>Agaricomycetes</taxon>
        <taxon>Agaricomycetidae</taxon>
        <taxon>Agaricales</taxon>
        <taxon>Agaricineae</taxon>
        <taxon>Hymenogastraceae</taxon>
        <taxon>Gymnopilus</taxon>
    </lineage>
</organism>
<sequence length="505" mass="57753">MAQRSELANATANNRASRDASTEHTAFDINSFPPEILSLIFVASTSKLLDGPDILEWAQAVVARKKLITTTPLLLGSVCQLWRRIAWSSPRLWTFIRLSIGSRTVVDLEVLSAWLDRSGQLPLFIGVSGSSLSTHRRAACLPWINLINQHSARWHELYLYLPLNFLSLFHTQHTTLQILCLRHNLPYFQEPHSIDLRRASPTELELHSIWVSTIDIQFGKIRRALVDSLRVEDCVEFLKRAPRLDYLKIRSMTSAHAVFVHFSLPTSPIIQDGLRTLELDLSESAEDSIADFWNSIALPNLETLNISLESLQVGPFVAFLKRSACPVTKFRLQFTGGADDGEDDLIHILEQMQYLQKLNLRPTSRRYSVDRLLQRLAKTCVFNESTFDSAFLPCLESFQYFSEKGIPWYLLASIFGQPAELKNDPRRPLKHVEIYFEIYSLSATLPLVYMSLNTVEHFVQILERGNEIKVTFPDPDTNGRSYINLQDIMERSRGHWRTVNQSLIT</sequence>
<accession>A0A409YG08</accession>
<reference evidence="1 2" key="1">
    <citation type="journal article" date="2018" name="Evol. Lett.">
        <title>Horizontal gene cluster transfer increased hallucinogenic mushroom diversity.</title>
        <authorList>
            <person name="Reynolds H.T."/>
            <person name="Vijayakumar V."/>
            <person name="Gluck-Thaler E."/>
            <person name="Korotkin H.B."/>
            <person name="Matheny P.B."/>
            <person name="Slot J.C."/>
        </authorList>
    </citation>
    <scope>NUCLEOTIDE SEQUENCE [LARGE SCALE GENOMIC DNA]</scope>
    <source>
        <strain evidence="1 2">SRW20</strain>
    </source>
</reference>
<dbReference type="AlphaFoldDB" id="A0A409YG08"/>